<evidence type="ECO:0000256" key="3">
    <source>
        <dbReference type="ARBA" id="ARBA00022475"/>
    </source>
</evidence>
<evidence type="ECO:0000256" key="11">
    <source>
        <dbReference type="ARBA" id="ARBA00023098"/>
    </source>
</evidence>
<evidence type="ECO:0000256" key="7">
    <source>
        <dbReference type="ARBA" id="ARBA00022741"/>
    </source>
</evidence>
<dbReference type="InterPro" id="IPR033717">
    <property type="entry name" value="UDPK"/>
</dbReference>
<accession>A0A1I5AKN6</accession>
<feature type="binding site" evidence="17">
    <location>
        <begin position="95"/>
        <end position="96"/>
    </location>
    <ligand>
        <name>ATP</name>
        <dbReference type="ChEBI" id="CHEBI:30616"/>
    </ligand>
</feature>
<comment type="similarity">
    <text evidence="2">Belongs to the bacterial diacylglycerol kinase family.</text>
</comment>
<dbReference type="Pfam" id="PF01219">
    <property type="entry name" value="DAGK_prokar"/>
    <property type="match status" value="1"/>
</dbReference>
<evidence type="ECO:0000256" key="15">
    <source>
        <dbReference type="PIRSR" id="PIRSR600829-1"/>
    </source>
</evidence>
<keyword evidence="13" id="KW-0594">Phospholipid biosynthesis</keyword>
<dbReference type="OrthoDB" id="1493837at2"/>
<evidence type="ECO:0000256" key="6">
    <source>
        <dbReference type="ARBA" id="ARBA00022692"/>
    </source>
</evidence>
<comment type="subcellular location">
    <subcellularLocation>
        <location evidence="1">Cell membrane</location>
        <topology evidence="1">Multi-pass membrane protein</topology>
    </subcellularLocation>
</comment>
<keyword evidence="12 19" id="KW-0472">Membrane</keyword>
<dbReference type="STRING" id="649333.SAMN04487989_102123"/>
<feature type="binding site" evidence="18">
    <location>
        <position position="29"/>
    </location>
    <ligand>
        <name>a divalent metal cation</name>
        <dbReference type="ChEBI" id="CHEBI:60240"/>
    </ligand>
</feature>
<dbReference type="InterPro" id="IPR036945">
    <property type="entry name" value="DAGK_sf"/>
</dbReference>
<dbReference type="GO" id="GO:0016301">
    <property type="term" value="F:kinase activity"/>
    <property type="evidence" value="ECO:0007669"/>
    <property type="project" value="UniProtKB-KW"/>
</dbReference>
<dbReference type="Proteomes" id="UP000198705">
    <property type="component" value="Unassembled WGS sequence"/>
</dbReference>
<keyword evidence="21" id="KW-1185">Reference proteome</keyword>
<name>A0A1I5AKN6_9FLAO</name>
<evidence type="ECO:0000256" key="1">
    <source>
        <dbReference type="ARBA" id="ARBA00004651"/>
    </source>
</evidence>
<comment type="cofactor">
    <cofactor evidence="18">
        <name>Mg(2+)</name>
        <dbReference type="ChEBI" id="CHEBI:18420"/>
    </cofactor>
    <text evidence="18">Mn(2+), Zn(2+), Cd(2+) and Co(2+) support activity to lesser extents.</text>
</comment>
<dbReference type="PANTHER" id="PTHR34299">
    <property type="entry name" value="DIACYLGLYCEROL KINASE"/>
    <property type="match status" value="1"/>
</dbReference>
<keyword evidence="18" id="KW-0460">Magnesium</keyword>
<evidence type="ECO:0000256" key="4">
    <source>
        <dbReference type="ARBA" id="ARBA00022516"/>
    </source>
</evidence>
<evidence type="ECO:0000256" key="9">
    <source>
        <dbReference type="ARBA" id="ARBA00022840"/>
    </source>
</evidence>
<feature type="binding site" evidence="18">
    <location>
        <position position="77"/>
    </location>
    <ligand>
        <name>a divalent metal cation</name>
        <dbReference type="ChEBI" id="CHEBI:60240"/>
    </ligand>
</feature>
<keyword evidence="14" id="KW-1208">Phospholipid metabolism</keyword>
<dbReference type="PANTHER" id="PTHR34299:SF1">
    <property type="entry name" value="DIACYLGLYCEROL KINASE"/>
    <property type="match status" value="1"/>
</dbReference>
<feature type="active site" description="Proton acceptor" evidence="15">
    <location>
        <position position="70"/>
    </location>
</feature>
<evidence type="ECO:0000256" key="2">
    <source>
        <dbReference type="ARBA" id="ARBA00005967"/>
    </source>
</evidence>
<protein>
    <submittedName>
        <fullName evidence="20">Diacylglycerol kinase (ATP)</fullName>
    </submittedName>
</protein>
<evidence type="ECO:0000256" key="8">
    <source>
        <dbReference type="ARBA" id="ARBA00022777"/>
    </source>
</evidence>
<keyword evidence="11" id="KW-0443">Lipid metabolism</keyword>
<keyword evidence="18" id="KW-0479">Metal-binding</keyword>
<feature type="binding site" evidence="17">
    <location>
        <position position="29"/>
    </location>
    <ligand>
        <name>ATP</name>
        <dbReference type="ChEBI" id="CHEBI:30616"/>
    </ligand>
</feature>
<evidence type="ECO:0000313" key="21">
    <source>
        <dbReference type="Proteomes" id="UP000198705"/>
    </source>
</evidence>
<dbReference type="InterPro" id="IPR000829">
    <property type="entry name" value="DAGK"/>
</dbReference>
<reference evidence="21" key="1">
    <citation type="submission" date="2016-10" db="EMBL/GenBank/DDBJ databases">
        <authorList>
            <person name="Varghese N."/>
            <person name="Submissions S."/>
        </authorList>
    </citation>
    <scope>NUCLEOTIDE SEQUENCE [LARGE SCALE GENOMIC DNA]</scope>
    <source>
        <strain evidence="21">DSM 23925</strain>
    </source>
</reference>
<feature type="transmembrane region" description="Helical" evidence="19">
    <location>
        <begin position="97"/>
        <end position="118"/>
    </location>
</feature>
<dbReference type="GO" id="GO:0005886">
    <property type="term" value="C:plasma membrane"/>
    <property type="evidence" value="ECO:0007669"/>
    <property type="project" value="UniProtKB-SubCell"/>
</dbReference>
<sequence length="122" mass="13388">MPKKDSFIINRLKSIGYAFKGAVILVTTEASIQVQFCIGIIMTLVGFYFEISPTEWLIQIGTIGLIMALEGLNTAIEEVANFVHPEFNTKIGLIKDMAAGAVFIFAITAIIIGCIIYIPKIF</sequence>
<dbReference type="GO" id="GO:0005524">
    <property type="term" value="F:ATP binding"/>
    <property type="evidence" value="ECO:0007669"/>
    <property type="project" value="UniProtKB-KW"/>
</dbReference>
<dbReference type="CDD" id="cd14265">
    <property type="entry name" value="UDPK_IM_like"/>
    <property type="match status" value="1"/>
</dbReference>
<keyword evidence="4" id="KW-0444">Lipid biosynthesis</keyword>
<dbReference type="GO" id="GO:0046872">
    <property type="term" value="F:metal ion binding"/>
    <property type="evidence" value="ECO:0007669"/>
    <property type="project" value="UniProtKB-KW"/>
</dbReference>
<evidence type="ECO:0000256" key="18">
    <source>
        <dbReference type="PIRSR" id="PIRSR600829-4"/>
    </source>
</evidence>
<keyword evidence="8 20" id="KW-0418">Kinase</keyword>
<evidence type="ECO:0000256" key="17">
    <source>
        <dbReference type="PIRSR" id="PIRSR600829-3"/>
    </source>
</evidence>
<feature type="binding site" evidence="17">
    <location>
        <position position="77"/>
    </location>
    <ligand>
        <name>ATP</name>
        <dbReference type="ChEBI" id="CHEBI:30616"/>
    </ligand>
</feature>
<keyword evidence="3" id="KW-1003">Cell membrane</keyword>
<keyword evidence="9 17" id="KW-0067">ATP-binding</keyword>
<keyword evidence="10 19" id="KW-1133">Transmembrane helix</keyword>
<feature type="binding site" evidence="17">
    <location>
        <position position="17"/>
    </location>
    <ligand>
        <name>ATP</name>
        <dbReference type="ChEBI" id="CHEBI:30616"/>
    </ligand>
</feature>
<keyword evidence="7 17" id="KW-0547">Nucleotide-binding</keyword>
<feature type="binding site" evidence="16">
    <location>
        <position position="70"/>
    </location>
    <ligand>
        <name>substrate</name>
    </ligand>
</feature>
<evidence type="ECO:0000256" key="19">
    <source>
        <dbReference type="SAM" id="Phobius"/>
    </source>
</evidence>
<evidence type="ECO:0000256" key="14">
    <source>
        <dbReference type="ARBA" id="ARBA00023264"/>
    </source>
</evidence>
<evidence type="ECO:0000256" key="16">
    <source>
        <dbReference type="PIRSR" id="PIRSR600829-2"/>
    </source>
</evidence>
<dbReference type="AlphaFoldDB" id="A0A1I5AKN6"/>
<keyword evidence="6 19" id="KW-0812">Transmembrane</keyword>
<dbReference type="GO" id="GO:0008654">
    <property type="term" value="P:phospholipid biosynthetic process"/>
    <property type="evidence" value="ECO:0007669"/>
    <property type="project" value="UniProtKB-KW"/>
</dbReference>
<evidence type="ECO:0000256" key="10">
    <source>
        <dbReference type="ARBA" id="ARBA00022989"/>
    </source>
</evidence>
<feature type="transmembrane region" description="Helical" evidence="19">
    <location>
        <begin position="21"/>
        <end position="44"/>
    </location>
</feature>
<evidence type="ECO:0000256" key="12">
    <source>
        <dbReference type="ARBA" id="ARBA00023136"/>
    </source>
</evidence>
<dbReference type="Gene3D" id="1.10.287.3610">
    <property type="match status" value="1"/>
</dbReference>
<evidence type="ECO:0000313" key="20">
    <source>
        <dbReference type="EMBL" id="SFN62993.1"/>
    </source>
</evidence>
<evidence type="ECO:0000256" key="13">
    <source>
        <dbReference type="ARBA" id="ARBA00023209"/>
    </source>
</evidence>
<keyword evidence="5" id="KW-0808">Transferase</keyword>
<dbReference type="EMBL" id="FOVN01000002">
    <property type="protein sequence ID" value="SFN62993.1"/>
    <property type="molecule type" value="Genomic_DNA"/>
</dbReference>
<dbReference type="RefSeq" id="WP_092206911.1">
    <property type="nucleotide sequence ID" value="NZ_FOVN01000002.1"/>
</dbReference>
<proteinExistence type="inferred from homology"/>
<evidence type="ECO:0000256" key="5">
    <source>
        <dbReference type="ARBA" id="ARBA00022679"/>
    </source>
</evidence>
<organism evidence="20 21">
    <name type="scientific">Bizionia echini</name>
    <dbReference type="NCBI Taxonomy" id="649333"/>
    <lineage>
        <taxon>Bacteria</taxon>
        <taxon>Pseudomonadati</taxon>
        <taxon>Bacteroidota</taxon>
        <taxon>Flavobacteriia</taxon>
        <taxon>Flavobacteriales</taxon>
        <taxon>Flavobacteriaceae</taxon>
        <taxon>Bizionia</taxon>
    </lineage>
</organism>
<gene>
    <name evidence="20" type="ORF">SAMN04487989_102123</name>
</gene>